<organism evidence="1 2">
    <name type="scientific">Thalassococcus arenae</name>
    <dbReference type="NCBI Taxonomy" id="2851652"/>
    <lineage>
        <taxon>Bacteria</taxon>
        <taxon>Pseudomonadati</taxon>
        <taxon>Pseudomonadota</taxon>
        <taxon>Alphaproteobacteria</taxon>
        <taxon>Rhodobacterales</taxon>
        <taxon>Roseobacteraceae</taxon>
        <taxon>Thalassococcus</taxon>
    </lineage>
</organism>
<gene>
    <name evidence="1" type="ORF">KUH32_13540</name>
</gene>
<accession>A0ABS6N9U3</accession>
<sequence length="164" mass="17300">MRGGRGDDLLAGGLGNDALFGGRGADAILGGDGEDRLYGGAGDDTIYGGNGDDFIMGGRGDDVIRGDAGDDVLFGNGGVDSFSFGRGDGNDWIADFRVTQVRRNRTIEGDRINIQIDGVDSFEDLMSFASRERGGVLFDFGEGDSLFLAGTQLAALDEDQFSFY</sequence>
<dbReference type="InterPro" id="IPR001343">
    <property type="entry name" value="Hemolysn_Ca-bd"/>
</dbReference>
<dbReference type="Pfam" id="PF00353">
    <property type="entry name" value="HemolysinCabind"/>
    <property type="match status" value="2"/>
</dbReference>
<dbReference type="PROSITE" id="PS00330">
    <property type="entry name" value="HEMOLYSIN_CALCIUM"/>
    <property type="match status" value="3"/>
</dbReference>
<dbReference type="InterPro" id="IPR050557">
    <property type="entry name" value="RTX_toxin/Mannuronan_C5-epim"/>
</dbReference>
<reference evidence="1" key="1">
    <citation type="submission" date="2021-06" db="EMBL/GenBank/DDBJ databases">
        <title>Thalassococcus sp. CAU 1522 isolated from sea sand, Republic of Korea.</title>
        <authorList>
            <person name="Kim W."/>
        </authorList>
    </citation>
    <scope>NUCLEOTIDE SEQUENCE</scope>
    <source>
        <strain evidence="1">CAU 1522</strain>
    </source>
</reference>
<evidence type="ECO:0000313" key="2">
    <source>
        <dbReference type="Proteomes" id="UP001166293"/>
    </source>
</evidence>
<evidence type="ECO:0000313" key="1">
    <source>
        <dbReference type="EMBL" id="MBV2360786.1"/>
    </source>
</evidence>
<protein>
    <recommendedName>
        <fullName evidence="3">Calcium-binding protein</fullName>
    </recommendedName>
</protein>
<dbReference type="InterPro" id="IPR018511">
    <property type="entry name" value="Hemolysin-typ_Ca-bd_CS"/>
</dbReference>
<comment type="caution">
    <text evidence="1">The sequence shown here is derived from an EMBL/GenBank/DDBJ whole genome shotgun (WGS) entry which is preliminary data.</text>
</comment>
<keyword evidence="2" id="KW-1185">Reference proteome</keyword>
<proteinExistence type="predicted"/>
<dbReference type="EMBL" id="JAHRWL010000002">
    <property type="protein sequence ID" value="MBV2360786.1"/>
    <property type="molecule type" value="Genomic_DNA"/>
</dbReference>
<dbReference type="PANTHER" id="PTHR38340:SF1">
    <property type="entry name" value="S-LAYER PROTEIN"/>
    <property type="match status" value="1"/>
</dbReference>
<name>A0ABS6N9U3_9RHOB</name>
<dbReference type="Proteomes" id="UP001166293">
    <property type="component" value="Unassembled WGS sequence"/>
</dbReference>
<dbReference type="PANTHER" id="PTHR38340">
    <property type="entry name" value="S-LAYER PROTEIN"/>
    <property type="match status" value="1"/>
</dbReference>
<evidence type="ECO:0008006" key="3">
    <source>
        <dbReference type="Google" id="ProtNLM"/>
    </source>
</evidence>